<evidence type="ECO:0000313" key="2">
    <source>
        <dbReference type="EMBL" id="KJU81596.1"/>
    </source>
</evidence>
<keyword evidence="1" id="KW-0812">Transmembrane</keyword>
<dbReference type="EMBL" id="LACI01002632">
    <property type="protein sequence ID" value="KJU81596.1"/>
    <property type="molecule type" value="Genomic_DNA"/>
</dbReference>
<reference evidence="2 3" key="1">
    <citation type="submission" date="2015-02" db="EMBL/GenBank/DDBJ databases">
        <title>Single-cell genomics of uncultivated deep-branching MTB reveals a conserved set of magnetosome genes.</title>
        <authorList>
            <person name="Kolinko S."/>
            <person name="Richter M."/>
            <person name="Glockner F.O."/>
            <person name="Brachmann A."/>
            <person name="Schuler D."/>
        </authorList>
    </citation>
    <scope>NUCLEOTIDE SEQUENCE [LARGE SCALE GENOMIC DNA]</scope>
    <source>
        <strain evidence="2">TM-1</strain>
    </source>
</reference>
<sequence length="72" mass="8398">MGEIKHLRESVIGFSPYHNRCRLFNFALMGYNRHLLYIFNLSVSLSLIYFQIVGLETPIIYHISLTVCFLSS</sequence>
<accession>A0A0F3GI81</accession>
<keyword evidence="1" id="KW-1133">Transmembrane helix</keyword>
<name>A0A0F3GI81_9BACT</name>
<organism evidence="2 3">
    <name type="scientific">Candidatus Magnetobacterium bavaricum</name>
    <dbReference type="NCBI Taxonomy" id="29290"/>
    <lineage>
        <taxon>Bacteria</taxon>
        <taxon>Pseudomonadati</taxon>
        <taxon>Nitrospirota</taxon>
        <taxon>Thermodesulfovibrionia</taxon>
        <taxon>Thermodesulfovibrionales</taxon>
        <taxon>Candidatus Magnetobacteriaceae</taxon>
        <taxon>Candidatus Magnetobacterium</taxon>
    </lineage>
</organism>
<keyword evidence="3" id="KW-1185">Reference proteome</keyword>
<feature type="transmembrane region" description="Helical" evidence="1">
    <location>
        <begin position="35"/>
        <end position="55"/>
    </location>
</feature>
<protein>
    <submittedName>
        <fullName evidence="2">Uncharacterized protein</fullName>
    </submittedName>
</protein>
<evidence type="ECO:0000313" key="3">
    <source>
        <dbReference type="Proteomes" id="UP000033423"/>
    </source>
</evidence>
<gene>
    <name evidence="2" type="ORF">MBAV_006210</name>
</gene>
<proteinExistence type="predicted"/>
<evidence type="ECO:0000256" key="1">
    <source>
        <dbReference type="SAM" id="Phobius"/>
    </source>
</evidence>
<dbReference type="Proteomes" id="UP000033423">
    <property type="component" value="Unassembled WGS sequence"/>
</dbReference>
<dbReference type="AlphaFoldDB" id="A0A0F3GI81"/>
<comment type="caution">
    <text evidence="2">The sequence shown here is derived from an EMBL/GenBank/DDBJ whole genome shotgun (WGS) entry which is preliminary data.</text>
</comment>
<keyword evidence="1" id="KW-0472">Membrane</keyword>